<sequence>MKRRDELAALSEPFNKTATRDSGRRSNCSTSFTFCHSEGGEKERNDGRWEEEMKKKKKKRWG</sequence>
<dbReference type="AlphaFoldDB" id="A0AAV1PDP2"/>
<keyword evidence="3" id="KW-1185">Reference proteome</keyword>
<evidence type="ECO:0000313" key="3">
    <source>
        <dbReference type="Proteomes" id="UP001314229"/>
    </source>
</evidence>
<protein>
    <submittedName>
        <fullName evidence="2">Uncharacterized protein</fullName>
    </submittedName>
</protein>
<name>A0AAV1PDP2_SCOSC</name>
<evidence type="ECO:0000256" key="1">
    <source>
        <dbReference type="SAM" id="MobiDB-lite"/>
    </source>
</evidence>
<evidence type="ECO:0000313" key="2">
    <source>
        <dbReference type="EMBL" id="CAK6970011.1"/>
    </source>
</evidence>
<gene>
    <name evidence="2" type="ORF">FSCOSCO3_A007924</name>
</gene>
<feature type="region of interest" description="Disordered" evidence="1">
    <location>
        <begin position="1"/>
        <end position="62"/>
    </location>
</feature>
<dbReference type="EMBL" id="CAWUFR010000147">
    <property type="protein sequence ID" value="CAK6970011.1"/>
    <property type="molecule type" value="Genomic_DNA"/>
</dbReference>
<feature type="compositionally biased region" description="Polar residues" evidence="1">
    <location>
        <begin position="25"/>
        <end position="34"/>
    </location>
</feature>
<accession>A0AAV1PDP2</accession>
<organism evidence="2 3">
    <name type="scientific">Scomber scombrus</name>
    <name type="common">Atlantic mackerel</name>
    <name type="synonym">Scomber vernalis</name>
    <dbReference type="NCBI Taxonomy" id="13677"/>
    <lineage>
        <taxon>Eukaryota</taxon>
        <taxon>Metazoa</taxon>
        <taxon>Chordata</taxon>
        <taxon>Craniata</taxon>
        <taxon>Vertebrata</taxon>
        <taxon>Euteleostomi</taxon>
        <taxon>Actinopterygii</taxon>
        <taxon>Neopterygii</taxon>
        <taxon>Teleostei</taxon>
        <taxon>Neoteleostei</taxon>
        <taxon>Acanthomorphata</taxon>
        <taxon>Pelagiaria</taxon>
        <taxon>Scombriformes</taxon>
        <taxon>Scombridae</taxon>
        <taxon>Scomber</taxon>
    </lineage>
</organism>
<comment type="caution">
    <text evidence="2">The sequence shown here is derived from an EMBL/GenBank/DDBJ whole genome shotgun (WGS) entry which is preliminary data.</text>
</comment>
<proteinExistence type="predicted"/>
<feature type="compositionally biased region" description="Basic and acidic residues" evidence="1">
    <location>
        <begin position="38"/>
        <end position="54"/>
    </location>
</feature>
<dbReference type="Proteomes" id="UP001314229">
    <property type="component" value="Unassembled WGS sequence"/>
</dbReference>
<reference evidence="2 3" key="1">
    <citation type="submission" date="2024-01" db="EMBL/GenBank/DDBJ databases">
        <authorList>
            <person name="Alioto T."/>
            <person name="Alioto T."/>
            <person name="Gomez Garrido J."/>
        </authorList>
    </citation>
    <scope>NUCLEOTIDE SEQUENCE [LARGE SCALE GENOMIC DNA]</scope>
</reference>